<dbReference type="GO" id="GO:0006261">
    <property type="term" value="P:DNA-templated DNA replication"/>
    <property type="evidence" value="ECO:0007669"/>
    <property type="project" value="TreeGrafter"/>
</dbReference>
<reference evidence="2" key="1">
    <citation type="submission" date="2018-03" db="EMBL/GenBank/DDBJ databases">
        <authorList>
            <person name="Guldener U."/>
        </authorList>
    </citation>
    <scope>NUCLEOTIDE SEQUENCE [LARGE SCALE GENOMIC DNA]</scope>
    <source>
        <strain evidence="2">ATCC34888</strain>
    </source>
</reference>
<feature type="compositionally biased region" description="Polar residues" evidence="1">
    <location>
        <begin position="1"/>
        <end position="14"/>
    </location>
</feature>
<keyword evidence="3" id="KW-1185">Reference proteome</keyword>
<protein>
    <submittedName>
        <fullName evidence="2">Related to DNA polymerase delta subunit 4</fullName>
    </submittedName>
</protein>
<dbReference type="GO" id="GO:0043625">
    <property type="term" value="C:delta DNA polymerase complex"/>
    <property type="evidence" value="ECO:0007669"/>
    <property type="project" value="TreeGrafter"/>
</dbReference>
<feature type="compositionally biased region" description="Basic and acidic residues" evidence="1">
    <location>
        <begin position="61"/>
        <end position="73"/>
    </location>
</feature>
<dbReference type="InterPro" id="IPR007218">
    <property type="entry name" value="DNA_pol_delta_4"/>
</dbReference>
<dbReference type="OrthoDB" id="337486at2759"/>
<dbReference type="Proteomes" id="UP000325008">
    <property type="component" value="Unassembled WGS sequence"/>
</dbReference>
<feature type="region of interest" description="Disordered" evidence="1">
    <location>
        <begin position="1"/>
        <end position="73"/>
    </location>
</feature>
<feature type="compositionally biased region" description="Low complexity" evidence="1">
    <location>
        <begin position="15"/>
        <end position="28"/>
    </location>
</feature>
<dbReference type="AlphaFoldDB" id="A0A5C3FG53"/>
<comment type="caution">
    <text evidence="2">The sequence shown here is derived from an EMBL/GenBank/DDBJ whole genome shotgun (WGS) entry which is preliminary data.</text>
</comment>
<dbReference type="PANTHER" id="PTHR14303">
    <property type="entry name" value="DNA POLYMERASE DELTA SUBUNIT 4"/>
    <property type="match status" value="1"/>
</dbReference>
<accession>A0A5C3FG53</accession>
<sequence length="168" mass="18864">MAPRTSTQKSLSFRAQSKPKSSLSAAAKDQLKPKSGFKPTVRTSVKSTSPPLVKQSTNSTVKDEADAAREELDVDDPRWDGVWRRAKRAMNVPPSKSVHIDHEDRIQQTLRVFDLDPNFGPCIGLSRLERWQRAKDLDLDPPQEIHDILTTKQGNSIHKENVFSSHGL</sequence>
<dbReference type="GO" id="GO:0003887">
    <property type="term" value="F:DNA-directed DNA polymerase activity"/>
    <property type="evidence" value="ECO:0007669"/>
    <property type="project" value="TreeGrafter"/>
</dbReference>
<evidence type="ECO:0000313" key="3">
    <source>
        <dbReference type="Proteomes" id="UP000325008"/>
    </source>
</evidence>
<name>A0A5C3FG53_PSEA2</name>
<dbReference type="Pfam" id="PF04081">
    <property type="entry name" value="DNA_pol_delta_4"/>
    <property type="match status" value="1"/>
</dbReference>
<dbReference type="EMBL" id="OOIQ01000001">
    <property type="protein sequence ID" value="SPO42665.1"/>
    <property type="molecule type" value="Genomic_DNA"/>
</dbReference>
<evidence type="ECO:0000313" key="2">
    <source>
        <dbReference type="EMBL" id="SPO42665.1"/>
    </source>
</evidence>
<organism evidence="2 3">
    <name type="scientific">Pseudozyma antarctica</name>
    <name type="common">Yeast</name>
    <name type="synonym">Candida antarctica</name>
    <dbReference type="NCBI Taxonomy" id="84753"/>
    <lineage>
        <taxon>Eukaryota</taxon>
        <taxon>Fungi</taxon>
        <taxon>Dikarya</taxon>
        <taxon>Basidiomycota</taxon>
        <taxon>Ustilaginomycotina</taxon>
        <taxon>Ustilaginomycetes</taxon>
        <taxon>Ustilaginales</taxon>
        <taxon>Ustilaginaceae</taxon>
        <taxon>Moesziomyces</taxon>
    </lineage>
</organism>
<proteinExistence type="predicted"/>
<dbReference type="GO" id="GO:0000731">
    <property type="term" value="P:DNA synthesis involved in DNA repair"/>
    <property type="evidence" value="ECO:0007669"/>
    <property type="project" value="InterPro"/>
</dbReference>
<gene>
    <name evidence="2" type="ORF">PSANT_00348</name>
</gene>
<dbReference type="RefSeq" id="XP_014659433.1">
    <property type="nucleotide sequence ID" value="XM_014803947.1"/>
</dbReference>
<feature type="compositionally biased region" description="Polar residues" evidence="1">
    <location>
        <begin position="41"/>
        <end position="60"/>
    </location>
</feature>
<dbReference type="PANTHER" id="PTHR14303:SF0">
    <property type="entry name" value="DNA POLYMERASE DELTA SUBUNIT 4"/>
    <property type="match status" value="1"/>
</dbReference>
<evidence type="ECO:0000256" key="1">
    <source>
        <dbReference type="SAM" id="MobiDB-lite"/>
    </source>
</evidence>